<gene>
    <name evidence="1" type="ORF">VE25_15220</name>
</gene>
<sequence>MSTMTLVPRWFDQLARSYRLARIRHGLTRRQRRQAWLDLVATSPHLQHDLGLIDTLPQKHTR</sequence>
<dbReference type="Proteomes" id="UP000033632">
    <property type="component" value="Unassembled WGS sequence"/>
</dbReference>
<reference evidence="1 2" key="1">
    <citation type="submission" date="2015-03" db="EMBL/GenBank/DDBJ databases">
        <authorList>
            <person name="Hassan Y.I."/>
            <person name="Lepp D."/>
            <person name="Li X.-Z."/>
            <person name="Zhou T."/>
        </authorList>
    </citation>
    <scope>NUCLEOTIDE SEQUENCE [LARGE SCALE GENOMIC DNA]</scope>
    <source>
        <strain evidence="1 2">BD-c194</strain>
    </source>
</reference>
<name>A0A0F5FQW6_9HYPH</name>
<proteinExistence type="predicted"/>
<keyword evidence="2" id="KW-1185">Reference proteome</keyword>
<accession>A0A0F5FQW6</accession>
<organism evidence="1 2">
    <name type="scientific">Devosia geojensis</name>
    <dbReference type="NCBI Taxonomy" id="443610"/>
    <lineage>
        <taxon>Bacteria</taxon>
        <taxon>Pseudomonadati</taxon>
        <taxon>Pseudomonadota</taxon>
        <taxon>Alphaproteobacteria</taxon>
        <taxon>Hyphomicrobiales</taxon>
        <taxon>Devosiaceae</taxon>
        <taxon>Devosia</taxon>
    </lineage>
</organism>
<evidence type="ECO:0000313" key="1">
    <source>
        <dbReference type="EMBL" id="KKB10980.1"/>
    </source>
</evidence>
<dbReference type="STRING" id="443610.VE25_15220"/>
<comment type="caution">
    <text evidence="1">The sequence shown here is derived from an EMBL/GenBank/DDBJ whole genome shotgun (WGS) entry which is preliminary data.</text>
</comment>
<evidence type="ECO:0000313" key="2">
    <source>
        <dbReference type="Proteomes" id="UP000033632"/>
    </source>
</evidence>
<evidence type="ECO:0008006" key="3">
    <source>
        <dbReference type="Google" id="ProtNLM"/>
    </source>
</evidence>
<dbReference type="AlphaFoldDB" id="A0A0F5FQW6"/>
<protein>
    <recommendedName>
        <fullName evidence="3">DUF1127 domain-containing protein</fullName>
    </recommendedName>
</protein>
<dbReference type="PATRIC" id="fig|443610.3.peg.1316"/>
<dbReference type="EMBL" id="JZEX01000125">
    <property type="protein sequence ID" value="KKB10980.1"/>
    <property type="molecule type" value="Genomic_DNA"/>
</dbReference>